<evidence type="ECO:0000313" key="3">
    <source>
        <dbReference type="Proteomes" id="UP001596976"/>
    </source>
</evidence>
<comment type="caution">
    <text evidence="2">The sequence shown here is derived from an EMBL/GenBank/DDBJ whole genome shotgun (WGS) entry which is preliminary data.</text>
</comment>
<gene>
    <name evidence="2" type="ORF">ACFQ0V_02815</name>
</gene>
<evidence type="ECO:0000256" key="1">
    <source>
        <dbReference type="SAM" id="Phobius"/>
    </source>
</evidence>
<feature type="transmembrane region" description="Helical" evidence="1">
    <location>
        <begin position="79"/>
        <end position="100"/>
    </location>
</feature>
<keyword evidence="1" id="KW-1133">Transmembrane helix</keyword>
<feature type="transmembrane region" description="Helical" evidence="1">
    <location>
        <begin position="41"/>
        <end position="67"/>
    </location>
</feature>
<protein>
    <submittedName>
        <fullName evidence="2">Uncharacterized protein</fullName>
    </submittedName>
</protein>
<dbReference type="Proteomes" id="UP001596976">
    <property type="component" value="Unassembled WGS sequence"/>
</dbReference>
<dbReference type="EMBL" id="JBHTJF010000012">
    <property type="protein sequence ID" value="MFD0942701.1"/>
    <property type="molecule type" value="Genomic_DNA"/>
</dbReference>
<dbReference type="RefSeq" id="WP_381009410.1">
    <property type="nucleotide sequence ID" value="NZ_JBHTJF010000012.1"/>
</dbReference>
<keyword evidence="1" id="KW-0812">Transmembrane</keyword>
<reference evidence="3" key="1">
    <citation type="journal article" date="2019" name="Int. J. Syst. Evol. Microbiol.">
        <title>The Global Catalogue of Microorganisms (GCM) 10K type strain sequencing project: providing services to taxonomists for standard genome sequencing and annotation.</title>
        <authorList>
            <consortium name="The Broad Institute Genomics Platform"/>
            <consortium name="The Broad Institute Genome Sequencing Center for Infectious Disease"/>
            <person name="Wu L."/>
            <person name="Ma J."/>
        </authorList>
    </citation>
    <scope>NUCLEOTIDE SEQUENCE [LARGE SCALE GENOMIC DNA]</scope>
    <source>
        <strain evidence="3">CCUG 63563</strain>
    </source>
</reference>
<name>A0ABW3GU58_9BACL</name>
<proteinExistence type="predicted"/>
<feature type="transmembrane region" description="Helical" evidence="1">
    <location>
        <begin position="106"/>
        <end position="126"/>
    </location>
</feature>
<sequence length="141" mass="16397">MWKRFFTISIATLITSFLLTKGVQTLPLELEYPEFFNMNSTWRVFLVTLIIILLIYLLLVMPFNILITKFASTLSQEWLLYNLIAFAYTLILVLIVYVNMQYLPHIFAIVIWHILIFSVIAVYALASRVVGGIHKWTTSFG</sequence>
<evidence type="ECO:0000313" key="2">
    <source>
        <dbReference type="EMBL" id="MFD0942701.1"/>
    </source>
</evidence>
<accession>A0ABW3GU58</accession>
<keyword evidence="3" id="KW-1185">Reference proteome</keyword>
<organism evidence="2 3">
    <name type="scientific">Savagea faecisuis</name>
    <dbReference type="NCBI Taxonomy" id="1274803"/>
    <lineage>
        <taxon>Bacteria</taxon>
        <taxon>Bacillati</taxon>
        <taxon>Bacillota</taxon>
        <taxon>Bacilli</taxon>
        <taxon>Bacillales</taxon>
        <taxon>Caryophanaceae</taxon>
        <taxon>Savagea</taxon>
    </lineage>
</organism>
<keyword evidence="1" id="KW-0472">Membrane</keyword>